<reference evidence="3 4" key="1">
    <citation type="submission" date="2022-11" db="EMBL/GenBank/DDBJ databases">
        <title>Draft genome sequence of Saccharopolyspora sp. WRP15-2 isolated from rhizosphere soils of wild rice in Thailand.</title>
        <authorList>
            <person name="Duangmal K."/>
            <person name="Kammanee S."/>
            <person name="Muangham S."/>
        </authorList>
    </citation>
    <scope>NUCLEOTIDE SEQUENCE [LARGE SCALE GENOMIC DNA]</scope>
    <source>
        <strain evidence="3 4">WRP15-2</strain>
    </source>
</reference>
<dbReference type="InterPro" id="IPR003695">
    <property type="entry name" value="Ppx_GppA_N"/>
</dbReference>
<protein>
    <submittedName>
        <fullName evidence="3">Ppx/GppA phosphatase family protein</fullName>
    </submittedName>
</protein>
<dbReference type="RefSeq" id="WP_270950766.1">
    <property type="nucleotide sequence ID" value="NZ_JAQGLA010000038.1"/>
</dbReference>
<dbReference type="Gene3D" id="3.30.420.40">
    <property type="match status" value="1"/>
</dbReference>
<dbReference type="Proteomes" id="UP001210380">
    <property type="component" value="Unassembled WGS sequence"/>
</dbReference>
<evidence type="ECO:0000256" key="1">
    <source>
        <dbReference type="ARBA" id="ARBA00007125"/>
    </source>
</evidence>
<gene>
    <name evidence="3" type="ORF">OU415_21675</name>
</gene>
<evidence type="ECO:0000313" key="3">
    <source>
        <dbReference type="EMBL" id="MDA3628058.1"/>
    </source>
</evidence>
<comment type="similarity">
    <text evidence="1">Belongs to the GppA/Ppx family.</text>
</comment>
<dbReference type="PANTHER" id="PTHR30005">
    <property type="entry name" value="EXOPOLYPHOSPHATASE"/>
    <property type="match status" value="1"/>
</dbReference>
<proteinExistence type="inferred from homology"/>
<dbReference type="CDD" id="cd24056">
    <property type="entry name" value="ASKHA_NBD_MtPPX1-like"/>
    <property type="match status" value="1"/>
</dbReference>
<dbReference type="Gene3D" id="3.30.420.150">
    <property type="entry name" value="Exopolyphosphatase. Domain 2"/>
    <property type="match status" value="1"/>
</dbReference>
<sequence length="342" mass="36510">MRLGVLDVGSNTVHLLVVDAHRGAHPTPMTSDKSVLRLAERIGAHGGRLSEDDAAELVRTVADAQESAIAAGCEELMAFATSAIRDAENAAEVIDQVAAETGIKLEVLPGEDEARFTFLAARRWFGWSAGNLLMLDIGGGSLELAMGIDEQPDLAVSLPLGAGRMARTMLGDPPRQSEVKKLREWLQGQLAPTAKQFRKLSRPDRAVASSKTFRSLARLTGAAPASAGPRVPRSLTDTGLRQLISFITRMSSQDLAALDGVSAARAHQLVGGALVAEATMKALGVKELDICPWALREGVILRRLDHTNGDSHTAIQARAALRLAGTEDGTGRRTEHGARWER</sequence>
<accession>A0ABT4V282</accession>
<dbReference type="EMBL" id="JAQGLA010000038">
    <property type="protein sequence ID" value="MDA3628058.1"/>
    <property type="molecule type" value="Genomic_DNA"/>
</dbReference>
<name>A0ABT4V282_9PSEU</name>
<dbReference type="SUPFAM" id="SSF53067">
    <property type="entry name" value="Actin-like ATPase domain"/>
    <property type="match status" value="2"/>
</dbReference>
<dbReference type="InterPro" id="IPR043129">
    <property type="entry name" value="ATPase_NBD"/>
</dbReference>
<dbReference type="InterPro" id="IPR050273">
    <property type="entry name" value="GppA/Ppx_hydrolase"/>
</dbReference>
<evidence type="ECO:0000313" key="4">
    <source>
        <dbReference type="Proteomes" id="UP001210380"/>
    </source>
</evidence>
<dbReference type="PANTHER" id="PTHR30005:SF0">
    <property type="entry name" value="RETROGRADE REGULATION PROTEIN 2"/>
    <property type="match status" value="1"/>
</dbReference>
<dbReference type="Pfam" id="PF02541">
    <property type="entry name" value="Ppx-GppA"/>
    <property type="match status" value="1"/>
</dbReference>
<evidence type="ECO:0000259" key="2">
    <source>
        <dbReference type="Pfam" id="PF02541"/>
    </source>
</evidence>
<feature type="domain" description="Ppx/GppA phosphatase N-terminal" evidence="2">
    <location>
        <begin position="17"/>
        <end position="305"/>
    </location>
</feature>
<organism evidence="3 4">
    <name type="scientific">Saccharopolyspora oryzae</name>
    <dbReference type="NCBI Taxonomy" id="2997343"/>
    <lineage>
        <taxon>Bacteria</taxon>
        <taxon>Bacillati</taxon>
        <taxon>Actinomycetota</taxon>
        <taxon>Actinomycetes</taxon>
        <taxon>Pseudonocardiales</taxon>
        <taxon>Pseudonocardiaceae</taxon>
        <taxon>Saccharopolyspora</taxon>
    </lineage>
</organism>
<comment type="caution">
    <text evidence="3">The sequence shown here is derived from an EMBL/GenBank/DDBJ whole genome shotgun (WGS) entry which is preliminary data.</text>
</comment>
<keyword evidence="4" id="KW-1185">Reference proteome</keyword>